<feature type="domain" description="Protein kinase" evidence="7">
    <location>
        <begin position="46"/>
        <end position="306"/>
    </location>
</feature>
<accession>A0A5M6D075</accession>
<dbReference type="InterPro" id="IPR008271">
    <property type="entry name" value="Ser/Thr_kinase_AS"/>
</dbReference>
<feature type="binding site" evidence="5">
    <location>
        <position position="75"/>
    </location>
    <ligand>
        <name>ATP</name>
        <dbReference type="ChEBI" id="CHEBI:30616"/>
    </ligand>
</feature>
<gene>
    <name evidence="8" type="ORF">FYK55_20385</name>
</gene>
<dbReference type="SUPFAM" id="SSF56436">
    <property type="entry name" value="C-type lectin-like"/>
    <property type="match status" value="1"/>
</dbReference>
<dbReference type="Gene3D" id="3.30.200.20">
    <property type="entry name" value="Phosphorylase Kinase, domain 1"/>
    <property type="match status" value="1"/>
</dbReference>
<dbReference type="Proteomes" id="UP000324479">
    <property type="component" value="Unassembled WGS sequence"/>
</dbReference>
<dbReference type="PROSITE" id="PS00108">
    <property type="entry name" value="PROTEIN_KINASE_ST"/>
    <property type="match status" value="1"/>
</dbReference>
<feature type="region of interest" description="Disordered" evidence="6">
    <location>
        <begin position="1"/>
        <end position="36"/>
    </location>
</feature>
<dbReference type="CDD" id="cd14014">
    <property type="entry name" value="STKc_PknB_like"/>
    <property type="match status" value="1"/>
</dbReference>
<dbReference type="Pfam" id="PF00069">
    <property type="entry name" value="Pkinase"/>
    <property type="match status" value="1"/>
</dbReference>
<proteinExistence type="predicted"/>
<evidence type="ECO:0000256" key="6">
    <source>
        <dbReference type="SAM" id="MobiDB-lite"/>
    </source>
</evidence>
<dbReference type="PANTHER" id="PTHR43289:SF6">
    <property type="entry name" value="SERINE_THREONINE-PROTEIN KINASE NEKL-3"/>
    <property type="match status" value="1"/>
</dbReference>
<dbReference type="GO" id="GO:0005524">
    <property type="term" value="F:ATP binding"/>
    <property type="evidence" value="ECO:0007669"/>
    <property type="project" value="UniProtKB-UniRule"/>
</dbReference>
<dbReference type="InterPro" id="IPR011009">
    <property type="entry name" value="Kinase-like_dom_sf"/>
</dbReference>
<name>A0A5M6D075_9BACT</name>
<evidence type="ECO:0000256" key="1">
    <source>
        <dbReference type="ARBA" id="ARBA00022679"/>
    </source>
</evidence>
<dbReference type="PROSITE" id="PS50011">
    <property type="entry name" value="PROTEIN_KINASE_DOM"/>
    <property type="match status" value="1"/>
</dbReference>
<dbReference type="SUPFAM" id="SSF52540">
    <property type="entry name" value="P-loop containing nucleoside triphosphate hydrolases"/>
    <property type="match status" value="1"/>
</dbReference>
<evidence type="ECO:0000313" key="9">
    <source>
        <dbReference type="Proteomes" id="UP000324479"/>
    </source>
</evidence>
<dbReference type="InterPro" id="IPR017441">
    <property type="entry name" value="Protein_kinase_ATP_BS"/>
</dbReference>
<evidence type="ECO:0000256" key="3">
    <source>
        <dbReference type="ARBA" id="ARBA00022777"/>
    </source>
</evidence>
<protein>
    <submittedName>
        <fullName evidence="8">SUMF1/EgtB/PvdO family nonheme iron enzyme</fullName>
    </submittedName>
</protein>
<organism evidence="8 9">
    <name type="scientific">Roseiconus nitratireducens</name>
    <dbReference type="NCBI Taxonomy" id="2605748"/>
    <lineage>
        <taxon>Bacteria</taxon>
        <taxon>Pseudomonadati</taxon>
        <taxon>Planctomycetota</taxon>
        <taxon>Planctomycetia</taxon>
        <taxon>Pirellulales</taxon>
        <taxon>Pirellulaceae</taxon>
        <taxon>Roseiconus</taxon>
    </lineage>
</organism>
<dbReference type="InterPro" id="IPR042095">
    <property type="entry name" value="SUMF_sf"/>
</dbReference>
<dbReference type="Pfam" id="PF03781">
    <property type="entry name" value="FGE-sulfatase"/>
    <property type="match status" value="1"/>
</dbReference>
<feature type="compositionally biased region" description="Polar residues" evidence="6">
    <location>
        <begin position="324"/>
        <end position="333"/>
    </location>
</feature>
<dbReference type="InterPro" id="IPR016187">
    <property type="entry name" value="CTDL_fold"/>
</dbReference>
<comment type="caution">
    <text evidence="8">The sequence shown here is derived from an EMBL/GenBank/DDBJ whole genome shotgun (WGS) entry which is preliminary data.</text>
</comment>
<sequence>MSMDDNDETRFNSAGYLDGSVTRSSDGSQPYGMRGLGEAPETIGRYRIERQLGEGGFGVVYLAFDERLNRRVALKVPHADLVARPHAAEVYLREARTVANLEHPNIVPVYDFGTTEDYPCFIVMKYIEGMDLRTRISRTPLGFHQSATLIAKVAEALHTAHKQGVVHRDLKPGNILIDGRDEPCVVDFGLALSEQDAVKGPCYAGTYAYMSPEQARGEGHRVDGRSDIYNLGGVLYELLTGRKTVSATSKAEILEQVKLQEVKPPRQINDAVPRELERICLRALAKRASERYTTAMDMAQDLRHFVSEASTPSGSIAGEPGSGRLSTGGSASEATWAADSAVTSGPHASDTSRNAITVETSPSERSDSQCGNVIPKGLRSFESHDADFFLRLLPGPRDRQGLPETVRFWKHRLDVSGDEPSFPVGLIYGPSGCGKSSLVKAGILPRLSPNVVSVVVEATPGQTESDLLSALLQRVGDDGHPRRLPETVAAIRRGELAGGVPKVLIVLDQFEQWLHAAKRLEHSELTAALRQCDGNHVQCLLLVRDDFWLPISRFFRALEIPLAEGHNSGMVDLFDHDHAKRVLAAFGRAYGKLPEPAEISSEQDRFLELAIAELIDEGKVISVRLALFAEMMKSRSWTPASLETLGGTTGLGAAFLEQTFESSNAPPEYRFHQPAACALLKALLPEAGVDIKGEMKSYSELKQRSGYQDRPQDFERLIRMLDGEVRLIAPTDPASSIDPATAETPAENLASRHESSQAYYQLTHDYLVPSLRKWLTRKQQATFRGRTEIRLAERTALWKSRQENRLLPAWWEWLRFRLLTRPGDWNDAQTLMMRRTDRYFSSRGLMLAAGVAALLWAGWQWNGHRQSARLVNSLAHAPTSEVPSLVDQMSDYQRWVSPALHNQLSDLAVTGDDRRELHVRLALLPTEPGQADWLFERALRSKPEELRVIRSRLDQHRDRLLPQMWEVLQRDTSFDRRLRAACLLAAFAPQDERWKAVAEDVLTEMTAENPLEIKEWVALLRPAGANLLPAVAGLIAENVQPAELKTLAEVYAEFVGETPDGFASLESRLQPPNADSTVSDQPGEEQGAPSLDPRQTANVAAALAIAGEWSDIWPLLSGGPDPTLRSHLIANLGANAVAPSSLADHLDPGLEPDASVRQAIALVLGDLPDDRRSKTLKSRLTPRLQQFHRGEPSEGARQAIAWTLRRWDADVATDAKPDWPQMVAVPSGQLDVPAADGATRSLVIAQPFEISATEVTFTQFRHYRKDQACDRRAAPTAECPVHEVTWYDAAAFCNWLSERDKVPQDQWCYLPNADGDYGQGMKIRRNALQLSGYRLPTVEEWEFACRAGTTTTWALGNSEQLLDRYAWSLRNSGIHSRSVARLRPNLWGLFDMHGNVWEWCHDRRSEDGQPVGAWEEQEIQNHHHFALRGGTYLTDPVFLGSSAENWNPAGHHTNADGFRVARTLQP</sequence>
<evidence type="ECO:0000259" key="7">
    <source>
        <dbReference type="PROSITE" id="PS50011"/>
    </source>
</evidence>
<dbReference type="PROSITE" id="PS00107">
    <property type="entry name" value="PROTEIN_KINASE_ATP"/>
    <property type="match status" value="1"/>
</dbReference>
<keyword evidence="2 5" id="KW-0547">Nucleotide-binding</keyword>
<dbReference type="Gene3D" id="1.10.510.10">
    <property type="entry name" value="Transferase(Phosphotransferase) domain 1"/>
    <property type="match status" value="1"/>
</dbReference>
<dbReference type="InterPro" id="IPR000719">
    <property type="entry name" value="Prot_kinase_dom"/>
</dbReference>
<keyword evidence="9" id="KW-1185">Reference proteome</keyword>
<feature type="region of interest" description="Disordered" evidence="6">
    <location>
        <begin position="1067"/>
        <end position="1094"/>
    </location>
</feature>
<feature type="region of interest" description="Disordered" evidence="6">
    <location>
        <begin position="310"/>
        <end position="372"/>
    </location>
</feature>
<feature type="region of interest" description="Disordered" evidence="6">
    <location>
        <begin position="731"/>
        <end position="750"/>
    </location>
</feature>
<dbReference type="RefSeq" id="WP_150078309.1">
    <property type="nucleotide sequence ID" value="NZ_VWOX01000012.1"/>
</dbReference>
<evidence type="ECO:0000256" key="5">
    <source>
        <dbReference type="PROSITE-ProRule" id="PRU10141"/>
    </source>
</evidence>
<dbReference type="InterPro" id="IPR049052">
    <property type="entry name" value="nSTAND1"/>
</dbReference>
<dbReference type="SMART" id="SM00220">
    <property type="entry name" value="S_TKc"/>
    <property type="match status" value="1"/>
</dbReference>
<dbReference type="PANTHER" id="PTHR43289">
    <property type="entry name" value="MITOGEN-ACTIVATED PROTEIN KINASE KINASE KINASE 20-RELATED"/>
    <property type="match status" value="1"/>
</dbReference>
<dbReference type="SUPFAM" id="SSF56112">
    <property type="entry name" value="Protein kinase-like (PK-like)"/>
    <property type="match status" value="1"/>
</dbReference>
<dbReference type="GO" id="GO:0004674">
    <property type="term" value="F:protein serine/threonine kinase activity"/>
    <property type="evidence" value="ECO:0007669"/>
    <property type="project" value="TreeGrafter"/>
</dbReference>
<dbReference type="InterPro" id="IPR027417">
    <property type="entry name" value="P-loop_NTPase"/>
</dbReference>
<dbReference type="SUPFAM" id="SSF48371">
    <property type="entry name" value="ARM repeat"/>
    <property type="match status" value="1"/>
</dbReference>
<dbReference type="Gene3D" id="3.90.1580.10">
    <property type="entry name" value="paralog of FGE (formylglycine-generating enzyme)"/>
    <property type="match status" value="1"/>
</dbReference>
<keyword evidence="3" id="KW-0418">Kinase</keyword>
<evidence type="ECO:0000256" key="2">
    <source>
        <dbReference type="ARBA" id="ARBA00022741"/>
    </source>
</evidence>
<dbReference type="Pfam" id="PF20703">
    <property type="entry name" value="nSTAND1"/>
    <property type="match status" value="1"/>
</dbReference>
<feature type="compositionally biased region" description="Polar residues" evidence="6">
    <location>
        <begin position="349"/>
        <end position="361"/>
    </location>
</feature>
<evidence type="ECO:0000256" key="4">
    <source>
        <dbReference type="ARBA" id="ARBA00022840"/>
    </source>
</evidence>
<keyword evidence="1" id="KW-0808">Transferase</keyword>
<keyword evidence="4 5" id="KW-0067">ATP-binding</keyword>
<dbReference type="InterPro" id="IPR016024">
    <property type="entry name" value="ARM-type_fold"/>
</dbReference>
<dbReference type="InterPro" id="IPR005532">
    <property type="entry name" value="SUMF_dom"/>
</dbReference>
<dbReference type="EMBL" id="VWOX01000012">
    <property type="protein sequence ID" value="KAA5540743.1"/>
    <property type="molecule type" value="Genomic_DNA"/>
</dbReference>
<evidence type="ECO:0000313" key="8">
    <source>
        <dbReference type="EMBL" id="KAA5540743.1"/>
    </source>
</evidence>
<reference evidence="8 9" key="1">
    <citation type="submission" date="2019-08" db="EMBL/GenBank/DDBJ databases">
        <authorList>
            <person name="Dhanesh K."/>
            <person name="Kumar G."/>
            <person name="Sasikala C."/>
            <person name="Venkata Ramana C."/>
        </authorList>
    </citation>
    <scope>NUCLEOTIDE SEQUENCE [LARGE SCALE GENOMIC DNA]</scope>
    <source>
        <strain evidence="8 9">JC645</strain>
    </source>
</reference>